<reference evidence="1" key="1">
    <citation type="submission" date="2019-10" db="EMBL/GenBank/DDBJ databases">
        <authorList>
            <consortium name="DOE Joint Genome Institute"/>
            <person name="Kuo A."/>
            <person name="Miyauchi S."/>
            <person name="Kiss E."/>
            <person name="Drula E."/>
            <person name="Kohler A."/>
            <person name="Sanchez-Garcia M."/>
            <person name="Andreopoulos B."/>
            <person name="Barry K.W."/>
            <person name="Bonito G."/>
            <person name="Buee M."/>
            <person name="Carver A."/>
            <person name="Chen C."/>
            <person name="Cichocki N."/>
            <person name="Clum A."/>
            <person name="Culley D."/>
            <person name="Crous P.W."/>
            <person name="Fauchery L."/>
            <person name="Girlanda M."/>
            <person name="Hayes R."/>
            <person name="Keri Z."/>
            <person name="Labutti K."/>
            <person name="Lipzen A."/>
            <person name="Lombard V."/>
            <person name="Magnuson J."/>
            <person name="Maillard F."/>
            <person name="Morin E."/>
            <person name="Murat C."/>
            <person name="Nolan M."/>
            <person name="Ohm R."/>
            <person name="Pangilinan J."/>
            <person name="Pereira M."/>
            <person name="Perotto S."/>
            <person name="Peter M."/>
            <person name="Riley R."/>
            <person name="Sitrit Y."/>
            <person name="Stielow B."/>
            <person name="Szollosi G."/>
            <person name="Zifcakova L."/>
            <person name="Stursova M."/>
            <person name="Spatafora J.W."/>
            <person name="Tedersoo L."/>
            <person name="Vaario L.-M."/>
            <person name="Yamada A."/>
            <person name="Yan M."/>
            <person name="Wang P."/>
            <person name="Xu J."/>
            <person name="Bruns T."/>
            <person name="Baldrian P."/>
            <person name="Vilgalys R."/>
            <person name="Henrissat B."/>
            <person name="Grigoriev I.V."/>
            <person name="Hibbett D."/>
            <person name="Nagy L.G."/>
            <person name="Martin F.M."/>
        </authorList>
    </citation>
    <scope>NUCLEOTIDE SEQUENCE</scope>
    <source>
        <strain evidence="1">P2</strain>
    </source>
</reference>
<name>A0ACB6Z263_THEGA</name>
<keyword evidence="2" id="KW-1185">Reference proteome</keyword>
<organism evidence="1 2">
    <name type="scientific">Thelephora ganbajun</name>
    <name type="common">Ganba fungus</name>
    <dbReference type="NCBI Taxonomy" id="370292"/>
    <lineage>
        <taxon>Eukaryota</taxon>
        <taxon>Fungi</taxon>
        <taxon>Dikarya</taxon>
        <taxon>Basidiomycota</taxon>
        <taxon>Agaricomycotina</taxon>
        <taxon>Agaricomycetes</taxon>
        <taxon>Thelephorales</taxon>
        <taxon>Thelephoraceae</taxon>
        <taxon>Thelephora</taxon>
    </lineage>
</organism>
<dbReference type="Proteomes" id="UP000886501">
    <property type="component" value="Unassembled WGS sequence"/>
</dbReference>
<accession>A0ACB6Z263</accession>
<evidence type="ECO:0000313" key="2">
    <source>
        <dbReference type="Proteomes" id="UP000886501"/>
    </source>
</evidence>
<protein>
    <submittedName>
        <fullName evidence="1">Uncharacterized protein</fullName>
    </submittedName>
</protein>
<comment type="caution">
    <text evidence="1">The sequence shown here is derived from an EMBL/GenBank/DDBJ whole genome shotgun (WGS) entry which is preliminary data.</text>
</comment>
<proteinExistence type="predicted"/>
<gene>
    <name evidence="1" type="ORF">BDM02DRAFT_1369098</name>
</gene>
<reference evidence="1" key="2">
    <citation type="journal article" date="2020" name="Nat. Commun.">
        <title>Large-scale genome sequencing of mycorrhizal fungi provides insights into the early evolution of symbiotic traits.</title>
        <authorList>
            <person name="Miyauchi S."/>
            <person name="Kiss E."/>
            <person name="Kuo A."/>
            <person name="Drula E."/>
            <person name="Kohler A."/>
            <person name="Sanchez-Garcia M."/>
            <person name="Morin E."/>
            <person name="Andreopoulos B."/>
            <person name="Barry K.W."/>
            <person name="Bonito G."/>
            <person name="Buee M."/>
            <person name="Carver A."/>
            <person name="Chen C."/>
            <person name="Cichocki N."/>
            <person name="Clum A."/>
            <person name="Culley D."/>
            <person name="Crous P.W."/>
            <person name="Fauchery L."/>
            <person name="Girlanda M."/>
            <person name="Hayes R.D."/>
            <person name="Keri Z."/>
            <person name="LaButti K."/>
            <person name="Lipzen A."/>
            <person name="Lombard V."/>
            <person name="Magnuson J."/>
            <person name="Maillard F."/>
            <person name="Murat C."/>
            <person name="Nolan M."/>
            <person name="Ohm R.A."/>
            <person name="Pangilinan J."/>
            <person name="Pereira M.F."/>
            <person name="Perotto S."/>
            <person name="Peter M."/>
            <person name="Pfister S."/>
            <person name="Riley R."/>
            <person name="Sitrit Y."/>
            <person name="Stielow J.B."/>
            <person name="Szollosi G."/>
            <person name="Zifcakova L."/>
            <person name="Stursova M."/>
            <person name="Spatafora J.W."/>
            <person name="Tedersoo L."/>
            <person name="Vaario L.M."/>
            <person name="Yamada A."/>
            <person name="Yan M."/>
            <person name="Wang P."/>
            <person name="Xu J."/>
            <person name="Bruns T."/>
            <person name="Baldrian P."/>
            <person name="Vilgalys R."/>
            <person name="Dunand C."/>
            <person name="Henrissat B."/>
            <person name="Grigoriev I.V."/>
            <person name="Hibbett D."/>
            <person name="Nagy L.G."/>
            <person name="Martin F.M."/>
        </authorList>
    </citation>
    <scope>NUCLEOTIDE SEQUENCE</scope>
    <source>
        <strain evidence="1">P2</strain>
    </source>
</reference>
<dbReference type="EMBL" id="MU118196">
    <property type="protein sequence ID" value="KAF9643662.1"/>
    <property type="molecule type" value="Genomic_DNA"/>
</dbReference>
<evidence type="ECO:0000313" key="1">
    <source>
        <dbReference type="EMBL" id="KAF9643662.1"/>
    </source>
</evidence>
<sequence>MAAVWPHVEHSQFHGWPSQRQVTRRTVTVWWIPIQFIRILITSLFLFLIFSSRRIKFVKSGWSPGNPVMAHPIVLGEPRASFSTTTTTPCGSPWGFIPTTVPCDGVLTHPQTLNKPEPHHYSSHIGPPSAYDGLIGGHRPLPT</sequence>